<reference evidence="2 3" key="1">
    <citation type="submission" date="2019-03" db="EMBL/GenBank/DDBJ databases">
        <title>Subsurface microbial communities from deep shales in Ohio and West Virginia, USA.</title>
        <authorList>
            <person name="Wrighton K."/>
        </authorList>
    </citation>
    <scope>NUCLEOTIDE SEQUENCE [LARGE SCALE GENOMIC DNA]</scope>
    <source>
        <strain evidence="2 3">MSL 6dP</strain>
    </source>
</reference>
<feature type="domain" description="DUF1858" evidence="1">
    <location>
        <begin position="4"/>
        <end position="55"/>
    </location>
</feature>
<dbReference type="PANTHER" id="PTHR39341:SF1">
    <property type="entry name" value="DUF1858 DOMAIN-CONTAINING PROTEIN"/>
    <property type="match status" value="1"/>
</dbReference>
<dbReference type="InterPro" id="IPR038062">
    <property type="entry name" value="ScdA-like_N_sf"/>
</dbReference>
<dbReference type="SUPFAM" id="SSF140683">
    <property type="entry name" value="SP0561-like"/>
    <property type="match status" value="1"/>
</dbReference>
<sequence>MKVNKEMPILEILQKYPEANEVFISHGLGCAKCLAANYENLETVARVNEVDIELLLQELDNLIKNN</sequence>
<dbReference type="PANTHER" id="PTHR39341">
    <property type="entry name" value="BSL7085 PROTEIN"/>
    <property type="match status" value="1"/>
</dbReference>
<gene>
    <name evidence="2" type="ORF">C7959_108115</name>
</gene>
<dbReference type="Pfam" id="PF08984">
    <property type="entry name" value="DUF1858"/>
    <property type="match status" value="1"/>
</dbReference>
<evidence type="ECO:0000259" key="1">
    <source>
        <dbReference type="Pfam" id="PF08984"/>
    </source>
</evidence>
<dbReference type="InterPro" id="IPR015077">
    <property type="entry name" value="DUF1858"/>
</dbReference>
<protein>
    <submittedName>
        <fullName evidence="2">Hybrid cluster-associated redox disulfide protein</fullName>
    </submittedName>
</protein>
<name>A0A4R8GZU2_9FIRM</name>
<comment type="caution">
    <text evidence="2">The sequence shown here is derived from an EMBL/GenBank/DDBJ whole genome shotgun (WGS) entry which is preliminary data.</text>
</comment>
<dbReference type="Gene3D" id="1.10.3910.10">
    <property type="entry name" value="SP0561-like"/>
    <property type="match status" value="1"/>
</dbReference>
<organism evidence="2 3">
    <name type="scientific">Orenia marismortui</name>
    <dbReference type="NCBI Taxonomy" id="46469"/>
    <lineage>
        <taxon>Bacteria</taxon>
        <taxon>Bacillati</taxon>
        <taxon>Bacillota</taxon>
        <taxon>Clostridia</taxon>
        <taxon>Halanaerobiales</taxon>
        <taxon>Halobacteroidaceae</taxon>
        <taxon>Orenia</taxon>
    </lineage>
</organism>
<evidence type="ECO:0000313" key="3">
    <source>
        <dbReference type="Proteomes" id="UP000295832"/>
    </source>
</evidence>
<dbReference type="InterPro" id="IPR023883">
    <property type="entry name" value="CHP03980_redox-disulphide"/>
</dbReference>
<proteinExistence type="predicted"/>
<evidence type="ECO:0000313" key="2">
    <source>
        <dbReference type="EMBL" id="TDX52193.1"/>
    </source>
</evidence>
<dbReference type="EMBL" id="SOEG01000008">
    <property type="protein sequence ID" value="TDX52193.1"/>
    <property type="molecule type" value="Genomic_DNA"/>
</dbReference>
<dbReference type="Proteomes" id="UP000295832">
    <property type="component" value="Unassembled WGS sequence"/>
</dbReference>
<dbReference type="AlphaFoldDB" id="A0A4R8GZU2"/>
<keyword evidence="3" id="KW-1185">Reference proteome</keyword>
<dbReference type="STRING" id="926561.GCA_000379025_02652"/>
<dbReference type="RefSeq" id="WP_018249796.1">
    <property type="nucleotide sequence ID" value="NZ_SOEG01000008.1"/>
</dbReference>
<accession>A0A4R8GZU2</accession>
<dbReference type="NCBIfam" id="TIGR03980">
    <property type="entry name" value="prismane_assoc"/>
    <property type="match status" value="1"/>
</dbReference>